<dbReference type="InterPro" id="IPR003085">
    <property type="entry name" value="AcuC"/>
</dbReference>
<dbReference type="GO" id="GO:0040029">
    <property type="term" value="P:epigenetic regulation of gene expression"/>
    <property type="evidence" value="ECO:0007669"/>
    <property type="project" value="TreeGrafter"/>
</dbReference>
<reference evidence="6 7" key="1">
    <citation type="submission" date="2018-03" db="EMBL/GenBank/DDBJ databases">
        <title>Genomic Encyclopedia of Archaeal and Bacterial Type Strains, Phase II (KMG-II): from individual species to whole genera.</title>
        <authorList>
            <person name="Goeker M."/>
        </authorList>
    </citation>
    <scope>NUCLEOTIDE SEQUENCE [LARGE SCALE GENOMIC DNA]</scope>
    <source>
        <strain evidence="6 7">DSM 100065</strain>
    </source>
</reference>
<name>A0A2T1A4W2_9ACTN</name>
<dbReference type="SUPFAM" id="SSF52768">
    <property type="entry name" value="Arginase/deacetylase"/>
    <property type="match status" value="1"/>
</dbReference>
<evidence type="ECO:0000256" key="3">
    <source>
        <dbReference type="ARBA" id="ARBA00020218"/>
    </source>
</evidence>
<dbReference type="GO" id="GO:0004407">
    <property type="term" value="F:histone deacetylase activity"/>
    <property type="evidence" value="ECO:0007669"/>
    <property type="project" value="TreeGrafter"/>
</dbReference>
<keyword evidence="7" id="KW-1185">Reference proteome</keyword>
<evidence type="ECO:0000256" key="2">
    <source>
        <dbReference type="ARBA" id="ARBA00005947"/>
    </source>
</evidence>
<evidence type="ECO:0000313" key="6">
    <source>
        <dbReference type="EMBL" id="PRZ43642.1"/>
    </source>
</evidence>
<dbReference type="InterPro" id="IPR037138">
    <property type="entry name" value="His_deacetylse_dom_sf"/>
</dbReference>
<dbReference type="InterPro" id="IPR023801">
    <property type="entry name" value="His_deacetylse_dom"/>
</dbReference>
<protein>
    <recommendedName>
        <fullName evidence="3">Acetoin utilization protein AcuC</fullName>
    </recommendedName>
</protein>
<comment type="pathway">
    <text evidence="1">Ketone degradation; acetoin degradation.</text>
</comment>
<sequence>MHPVRIDLTMRLARSLGVLDQPNVTFVDPEPATAAQLERVHSPRYLAAVRDAPMQPWGIGHGLGTDDNPIFWGMYEASALVAGSTLRAAQLVWNREFDHAVNIGGGHHHAMPGSASGFCVFNDLTVAIAWLLDHGAQRVAYVDTDVHHGDGVQAAFYDDPRVMTVSIHESPLTLWPHTGFASECGTGDASGSSINVPIPAGSTNGDWLRAFEATVPNVLRQFRPEILITQCGCDSHHEDPLADLSLTVDGHNAIYARLRDLANELCDGRWVATGGGGYGLVRAVPRSWTHLLAQAIGVPIDLDTDIPQSWLDDLAATKLPRFLGTNSGYVQPPAKMGEGASVDFTPWDGDEKDPLDRAIIKARQAFYPLVGLDPADPRD</sequence>
<feature type="domain" description="Histone deacetylase" evidence="5">
    <location>
        <begin position="1"/>
        <end position="294"/>
    </location>
</feature>
<dbReference type="Pfam" id="PF00850">
    <property type="entry name" value="Hist_deacetyl"/>
    <property type="match status" value="1"/>
</dbReference>
<dbReference type="PRINTS" id="PR01270">
    <property type="entry name" value="HDASUPER"/>
</dbReference>
<comment type="similarity">
    <text evidence="2">Belongs to the histone deacetylase family.</text>
</comment>
<keyword evidence="4" id="KW-0006">Acetoin catabolism</keyword>
<gene>
    <name evidence="6" type="ORF">CLV47_102333</name>
</gene>
<evidence type="ECO:0000256" key="1">
    <source>
        <dbReference type="ARBA" id="ARBA00005101"/>
    </source>
</evidence>
<dbReference type="GO" id="GO:0045150">
    <property type="term" value="P:acetoin catabolic process"/>
    <property type="evidence" value="ECO:0007669"/>
    <property type="project" value="UniProtKB-UniPathway"/>
</dbReference>
<proteinExistence type="inferred from homology"/>
<organism evidence="6 7">
    <name type="scientific">Antricoccus suffuscus</name>
    <dbReference type="NCBI Taxonomy" id="1629062"/>
    <lineage>
        <taxon>Bacteria</taxon>
        <taxon>Bacillati</taxon>
        <taxon>Actinomycetota</taxon>
        <taxon>Actinomycetes</taxon>
        <taxon>Geodermatophilales</taxon>
        <taxon>Antricoccaceae</taxon>
        <taxon>Antricoccus</taxon>
    </lineage>
</organism>
<dbReference type="Gene3D" id="3.40.800.20">
    <property type="entry name" value="Histone deacetylase domain"/>
    <property type="match status" value="1"/>
</dbReference>
<accession>A0A2T1A4W2</accession>
<dbReference type="InterPro" id="IPR000286">
    <property type="entry name" value="HDACs"/>
</dbReference>
<dbReference type="PANTHER" id="PTHR10625">
    <property type="entry name" value="HISTONE DEACETYLASE HDAC1-RELATED"/>
    <property type="match status" value="1"/>
</dbReference>
<evidence type="ECO:0000259" key="5">
    <source>
        <dbReference type="Pfam" id="PF00850"/>
    </source>
</evidence>
<evidence type="ECO:0000256" key="4">
    <source>
        <dbReference type="ARBA" id="ARBA00022627"/>
    </source>
</evidence>
<evidence type="ECO:0000313" key="7">
    <source>
        <dbReference type="Proteomes" id="UP000237752"/>
    </source>
</evidence>
<dbReference type="UniPathway" id="UPA00040"/>
<comment type="caution">
    <text evidence="6">The sequence shown here is derived from an EMBL/GenBank/DDBJ whole genome shotgun (WGS) entry which is preliminary data.</text>
</comment>
<dbReference type="Proteomes" id="UP000237752">
    <property type="component" value="Unassembled WGS sequence"/>
</dbReference>
<dbReference type="AlphaFoldDB" id="A0A2T1A4W2"/>
<dbReference type="CDD" id="cd09994">
    <property type="entry name" value="HDAC_AcuC_like"/>
    <property type="match status" value="1"/>
</dbReference>
<dbReference type="InterPro" id="IPR023696">
    <property type="entry name" value="Ureohydrolase_dom_sf"/>
</dbReference>
<dbReference type="PANTHER" id="PTHR10625:SF10">
    <property type="entry name" value="HISTONE DEACETYLASE HDAC1"/>
    <property type="match status" value="1"/>
</dbReference>
<dbReference type="EMBL" id="PVUE01000002">
    <property type="protein sequence ID" value="PRZ43642.1"/>
    <property type="molecule type" value="Genomic_DNA"/>
</dbReference>